<dbReference type="Proteomes" id="UP001180020">
    <property type="component" value="Unassembled WGS sequence"/>
</dbReference>
<dbReference type="InterPro" id="IPR004158">
    <property type="entry name" value="DUF247_pln"/>
</dbReference>
<name>A0AAV9F0Q7_ACOCL</name>
<comment type="caution">
    <text evidence="1">The sequence shown here is derived from an EMBL/GenBank/DDBJ whole genome shotgun (WGS) entry which is preliminary data.</text>
</comment>
<protein>
    <submittedName>
        <fullName evidence="1">Uncharacterized protein</fullName>
    </submittedName>
</protein>
<keyword evidence="2" id="KW-1185">Reference proteome</keyword>
<evidence type="ECO:0000313" key="1">
    <source>
        <dbReference type="EMBL" id="KAK1319331.1"/>
    </source>
</evidence>
<sequence length="103" mass="11688">MRARSCYSESIDISSTDFIEMMLLDGCFIVYRIACRIDDFRFEVKGQAEDGSPIAPMKSIGQDGFMSAWFRSWNRVSPARDCELGGWLRDKPYRACTAEGQVA</sequence>
<dbReference type="AlphaFoldDB" id="A0AAV9F0Q7"/>
<dbReference type="Pfam" id="PF03140">
    <property type="entry name" value="DUF247"/>
    <property type="match status" value="1"/>
</dbReference>
<organism evidence="1 2">
    <name type="scientific">Acorus calamus</name>
    <name type="common">Sweet flag</name>
    <dbReference type="NCBI Taxonomy" id="4465"/>
    <lineage>
        <taxon>Eukaryota</taxon>
        <taxon>Viridiplantae</taxon>
        <taxon>Streptophyta</taxon>
        <taxon>Embryophyta</taxon>
        <taxon>Tracheophyta</taxon>
        <taxon>Spermatophyta</taxon>
        <taxon>Magnoliopsida</taxon>
        <taxon>Liliopsida</taxon>
        <taxon>Acoraceae</taxon>
        <taxon>Acorus</taxon>
    </lineage>
</organism>
<gene>
    <name evidence="1" type="ORF">QJS10_CPB04g00975</name>
</gene>
<proteinExistence type="predicted"/>
<reference evidence="1" key="1">
    <citation type="journal article" date="2023" name="Nat. Commun.">
        <title>Diploid and tetraploid genomes of Acorus and the evolution of monocots.</title>
        <authorList>
            <person name="Ma L."/>
            <person name="Liu K.W."/>
            <person name="Li Z."/>
            <person name="Hsiao Y.Y."/>
            <person name="Qi Y."/>
            <person name="Fu T."/>
            <person name="Tang G.D."/>
            <person name="Zhang D."/>
            <person name="Sun W.H."/>
            <person name="Liu D.K."/>
            <person name="Li Y."/>
            <person name="Chen G.Z."/>
            <person name="Liu X.D."/>
            <person name="Liao X.Y."/>
            <person name="Jiang Y.T."/>
            <person name="Yu X."/>
            <person name="Hao Y."/>
            <person name="Huang J."/>
            <person name="Zhao X.W."/>
            <person name="Ke S."/>
            <person name="Chen Y.Y."/>
            <person name="Wu W.L."/>
            <person name="Hsu J.L."/>
            <person name="Lin Y.F."/>
            <person name="Huang M.D."/>
            <person name="Li C.Y."/>
            <person name="Huang L."/>
            <person name="Wang Z.W."/>
            <person name="Zhao X."/>
            <person name="Zhong W.Y."/>
            <person name="Peng D.H."/>
            <person name="Ahmad S."/>
            <person name="Lan S."/>
            <person name="Zhang J.S."/>
            <person name="Tsai W.C."/>
            <person name="Van de Peer Y."/>
            <person name="Liu Z.J."/>
        </authorList>
    </citation>
    <scope>NUCLEOTIDE SEQUENCE</scope>
    <source>
        <strain evidence="1">CP</strain>
    </source>
</reference>
<dbReference type="EMBL" id="JAUJYO010000004">
    <property type="protein sequence ID" value="KAK1319331.1"/>
    <property type="molecule type" value="Genomic_DNA"/>
</dbReference>
<accession>A0AAV9F0Q7</accession>
<evidence type="ECO:0000313" key="2">
    <source>
        <dbReference type="Proteomes" id="UP001180020"/>
    </source>
</evidence>
<reference evidence="1" key="2">
    <citation type="submission" date="2023-06" db="EMBL/GenBank/DDBJ databases">
        <authorList>
            <person name="Ma L."/>
            <person name="Liu K.-W."/>
            <person name="Li Z."/>
            <person name="Hsiao Y.-Y."/>
            <person name="Qi Y."/>
            <person name="Fu T."/>
            <person name="Tang G."/>
            <person name="Zhang D."/>
            <person name="Sun W.-H."/>
            <person name="Liu D.-K."/>
            <person name="Li Y."/>
            <person name="Chen G.-Z."/>
            <person name="Liu X.-D."/>
            <person name="Liao X.-Y."/>
            <person name="Jiang Y.-T."/>
            <person name="Yu X."/>
            <person name="Hao Y."/>
            <person name="Huang J."/>
            <person name="Zhao X.-W."/>
            <person name="Ke S."/>
            <person name="Chen Y.-Y."/>
            <person name="Wu W.-L."/>
            <person name="Hsu J.-L."/>
            <person name="Lin Y.-F."/>
            <person name="Huang M.-D."/>
            <person name="Li C.-Y."/>
            <person name="Huang L."/>
            <person name="Wang Z.-W."/>
            <person name="Zhao X."/>
            <person name="Zhong W.-Y."/>
            <person name="Peng D.-H."/>
            <person name="Ahmad S."/>
            <person name="Lan S."/>
            <person name="Zhang J.-S."/>
            <person name="Tsai W.-C."/>
            <person name="Van De Peer Y."/>
            <person name="Liu Z.-J."/>
        </authorList>
    </citation>
    <scope>NUCLEOTIDE SEQUENCE</scope>
    <source>
        <strain evidence="1">CP</strain>
        <tissue evidence="1">Leaves</tissue>
    </source>
</reference>